<feature type="repeat" description="TPR" evidence="3">
    <location>
        <begin position="14"/>
        <end position="47"/>
    </location>
</feature>
<dbReference type="PANTHER" id="PTHR45586">
    <property type="entry name" value="TPR REPEAT-CONTAINING PROTEIN PA4667"/>
    <property type="match status" value="1"/>
</dbReference>
<proteinExistence type="predicted"/>
<dbReference type="Gene3D" id="1.25.40.10">
    <property type="entry name" value="Tetratricopeptide repeat domain"/>
    <property type="match status" value="2"/>
</dbReference>
<dbReference type="Pfam" id="PF14559">
    <property type="entry name" value="TPR_19"/>
    <property type="match status" value="1"/>
</dbReference>
<dbReference type="PANTHER" id="PTHR45586:SF1">
    <property type="entry name" value="LIPOPOLYSACCHARIDE ASSEMBLY PROTEIN B"/>
    <property type="match status" value="1"/>
</dbReference>
<comment type="caution">
    <text evidence="4">The sequence shown here is derived from an EMBL/GenBank/DDBJ whole genome shotgun (WGS) entry which is preliminary data.</text>
</comment>
<sequence length="381" mass="41763">MTAAAKPASAAASVKAHVAAGRDLLRRGLLDEAEREFRLAIEADPNDLEAVAGLGQVEVARGQYSEGMAHLERATRVPSQMVSALRSLGDAYAATGDPTRAASAYRQAVALAPTDLEARLALVHSLTEIGEYGEARSACADAIRLAKGNPTTLSQAYRQMGEVYSREGNTPEGFASLYKSAELDPRNPQTAKSLATCAVRAGLYAEAAAAYARVLKLAPLDVEAKKQLAWVNFKMERYPIAIKHYEAVGDSLGTVDRYYLAQAYAKSNRADRAVELFRDVVRIDPDNYKGVYCNMAYAYYEANRYQRAIEVAREGLAKDSSSACLRFCWAQALDKLGRHEEAIPVFETVLNDPAYAESAKRELERQRRIVRLLKSKERGGE</sequence>
<evidence type="ECO:0000256" key="3">
    <source>
        <dbReference type="PROSITE-ProRule" id="PRU00339"/>
    </source>
</evidence>
<name>A0A538TR37_UNCEI</name>
<feature type="repeat" description="TPR" evidence="3">
    <location>
        <begin position="154"/>
        <end position="187"/>
    </location>
</feature>
<evidence type="ECO:0000313" key="5">
    <source>
        <dbReference type="Proteomes" id="UP000317691"/>
    </source>
</evidence>
<dbReference type="Pfam" id="PF12895">
    <property type="entry name" value="ANAPC3"/>
    <property type="match status" value="1"/>
</dbReference>
<dbReference type="SMART" id="SM00028">
    <property type="entry name" value="TPR"/>
    <property type="match status" value="9"/>
</dbReference>
<dbReference type="EMBL" id="VBOZ01000010">
    <property type="protein sequence ID" value="TMQ66045.1"/>
    <property type="molecule type" value="Genomic_DNA"/>
</dbReference>
<reference evidence="4 5" key="1">
    <citation type="journal article" date="2019" name="Nat. Microbiol.">
        <title>Mediterranean grassland soil C-N compound turnover is dependent on rainfall and depth, and is mediated by genomically divergent microorganisms.</title>
        <authorList>
            <person name="Diamond S."/>
            <person name="Andeer P.F."/>
            <person name="Li Z."/>
            <person name="Crits-Christoph A."/>
            <person name="Burstein D."/>
            <person name="Anantharaman K."/>
            <person name="Lane K.R."/>
            <person name="Thomas B.C."/>
            <person name="Pan C."/>
            <person name="Northen T.R."/>
            <person name="Banfield J.F."/>
        </authorList>
    </citation>
    <scope>NUCLEOTIDE SEQUENCE [LARGE SCALE GENOMIC DNA]</scope>
    <source>
        <strain evidence="4">WS_9</strain>
    </source>
</reference>
<dbReference type="InterPro" id="IPR051012">
    <property type="entry name" value="CellSynth/LPSAsmb/PSIAsmb"/>
</dbReference>
<feature type="repeat" description="TPR" evidence="3">
    <location>
        <begin position="254"/>
        <end position="287"/>
    </location>
</feature>
<dbReference type="AlphaFoldDB" id="A0A538TR37"/>
<keyword evidence="1" id="KW-0677">Repeat</keyword>
<organism evidence="4 5">
    <name type="scientific">Eiseniibacteriota bacterium</name>
    <dbReference type="NCBI Taxonomy" id="2212470"/>
    <lineage>
        <taxon>Bacteria</taxon>
        <taxon>Candidatus Eiseniibacteriota</taxon>
    </lineage>
</organism>
<gene>
    <name evidence="4" type="ORF">E6K79_04075</name>
</gene>
<evidence type="ECO:0000256" key="1">
    <source>
        <dbReference type="ARBA" id="ARBA00022737"/>
    </source>
</evidence>
<dbReference type="Pfam" id="PF13432">
    <property type="entry name" value="TPR_16"/>
    <property type="match status" value="2"/>
</dbReference>
<evidence type="ECO:0000256" key="2">
    <source>
        <dbReference type="ARBA" id="ARBA00022803"/>
    </source>
</evidence>
<evidence type="ECO:0000313" key="4">
    <source>
        <dbReference type="EMBL" id="TMQ66045.1"/>
    </source>
</evidence>
<dbReference type="SUPFAM" id="SSF48452">
    <property type="entry name" value="TPR-like"/>
    <property type="match status" value="2"/>
</dbReference>
<protein>
    <submittedName>
        <fullName evidence="4">Tetratricopeptide repeat protein</fullName>
    </submittedName>
</protein>
<dbReference type="InterPro" id="IPR011990">
    <property type="entry name" value="TPR-like_helical_dom_sf"/>
</dbReference>
<dbReference type="Proteomes" id="UP000317691">
    <property type="component" value="Unassembled WGS sequence"/>
</dbReference>
<keyword evidence="2 3" id="KW-0802">TPR repeat</keyword>
<accession>A0A538TR37</accession>
<feature type="repeat" description="TPR" evidence="3">
    <location>
        <begin position="82"/>
        <end position="115"/>
    </location>
</feature>
<dbReference type="PROSITE" id="PS50005">
    <property type="entry name" value="TPR"/>
    <property type="match status" value="4"/>
</dbReference>
<dbReference type="InterPro" id="IPR019734">
    <property type="entry name" value="TPR_rpt"/>
</dbReference>